<name>A0A420Q4I9_FUSOX</name>
<gene>
    <name evidence="2" type="ORF">BFJ68_g13082</name>
</gene>
<evidence type="ECO:0000256" key="1">
    <source>
        <dbReference type="SAM" id="MobiDB-lite"/>
    </source>
</evidence>
<dbReference type="EMBL" id="MRCY01000092">
    <property type="protein sequence ID" value="RKK99677.1"/>
    <property type="molecule type" value="Genomic_DNA"/>
</dbReference>
<feature type="region of interest" description="Disordered" evidence="1">
    <location>
        <begin position="1"/>
        <end position="29"/>
    </location>
</feature>
<evidence type="ECO:0000313" key="3">
    <source>
        <dbReference type="Proteomes" id="UP000285860"/>
    </source>
</evidence>
<dbReference type="VEuPathDB" id="FungiDB:FOZG_13680"/>
<proteinExistence type="predicted"/>
<evidence type="ECO:0000313" key="2">
    <source>
        <dbReference type="EMBL" id="RKK99677.1"/>
    </source>
</evidence>
<dbReference type="Proteomes" id="UP000285860">
    <property type="component" value="Unassembled WGS sequence"/>
</dbReference>
<accession>A0A420Q4I9</accession>
<dbReference type="VEuPathDB" id="FungiDB:FOMG_17335"/>
<dbReference type="AlphaFoldDB" id="A0A420Q4I9"/>
<organism evidence="2 3">
    <name type="scientific">Fusarium oxysporum</name>
    <name type="common">Fusarium vascular wilt</name>
    <dbReference type="NCBI Taxonomy" id="5507"/>
    <lineage>
        <taxon>Eukaryota</taxon>
        <taxon>Fungi</taxon>
        <taxon>Dikarya</taxon>
        <taxon>Ascomycota</taxon>
        <taxon>Pezizomycotina</taxon>
        <taxon>Sordariomycetes</taxon>
        <taxon>Hypocreomycetidae</taxon>
        <taxon>Hypocreales</taxon>
        <taxon>Nectriaceae</taxon>
        <taxon>Fusarium</taxon>
        <taxon>Fusarium oxysporum species complex</taxon>
    </lineage>
</organism>
<comment type="caution">
    <text evidence="2">The sequence shown here is derived from an EMBL/GenBank/DDBJ whole genome shotgun (WGS) entry which is preliminary data.</text>
</comment>
<protein>
    <submittedName>
        <fullName evidence="2">Uncharacterized protein</fullName>
    </submittedName>
</protein>
<sequence>MNKQDSKLQSTIQECQEKRDHRSNTPVSAARRARNLTELRSEASIDERIAKAVDVVAQLCSPCIEDRVAEARRNLADLYSERYEEDPSKVPHSHSFEAVIQRRGILKEVRAAGKTSSIRREALRQLSKVKLENEQGRGCLLRVDIVHTNSLDTIHNGVLQKRCLGLLKGVLDVEASQTVGKASVPHFLVVAATDNNWIDWGLIARRE</sequence>
<reference evidence="2 3" key="1">
    <citation type="journal article" date="2018" name="Sci. Rep.">
        <title>Characterisation of pathogen-specific regions and novel effector candidates in Fusarium oxysporum f. sp. cepae.</title>
        <authorList>
            <person name="Armitage A.D."/>
            <person name="Taylor A."/>
            <person name="Sobczyk M.K."/>
            <person name="Baxter L."/>
            <person name="Greenfield B.P."/>
            <person name="Bates H.J."/>
            <person name="Wilson F."/>
            <person name="Jackson A.C."/>
            <person name="Ott S."/>
            <person name="Harrison R.J."/>
            <person name="Clarkson J.P."/>
        </authorList>
    </citation>
    <scope>NUCLEOTIDE SEQUENCE [LARGE SCALE GENOMIC DNA]</scope>
    <source>
        <strain evidence="2 3">Fo_A28</strain>
    </source>
</reference>